<comment type="caution">
    <text evidence="1">The sequence shown here is derived from an EMBL/GenBank/DDBJ whole genome shotgun (WGS) entry which is preliminary data.</text>
</comment>
<dbReference type="EMBL" id="BIFT01000001">
    <property type="protein sequence ID" value="GCE25174.1"/>
    <property type="molecule type" value="Genomic_DNA"/>
</dbReference>
<gene>
    <name evidence="1" type="ORF">KDA_06580</name>
</gene>
<dbReference type="Proteomes" id="UP000287171">
    <property type="component" value="Unassembled WGS sequence"/>
</dbReference>
<accession>A0A402B1E6</accession>
<evidence type="ECO:0000313" key="1">
    <source>
        <dbReference type="EMBL" id="GCE25174.1"/>
    </source>
</evidence>
<protein>
    <recommendedName>
        <fullName evidence="3">Transposase</fullName>
    </recommendedName>
</protein>
<reference evidence="2" key="1">
    <citation type="submission" date="2018-12" db="EMBL/GenBank/DDBJ databases">
        <title>Tengunoibacter tsumagoiensis gen. nov., sp. nov., Dictyobacter kobayashii sp. nov., D. alpinus sp. nov., and D. joshuensis sp. nov. and description of Dictyobacteraceae fam. nov. within the order Ktedonobacterales isolated from Tengu-no-mugimeshi.</title>
        <authorList>
            <person name="Wang C.M."/>
            <person name="Zheng Y."/>
            <person name="Sakai Y."/>
            <person name="Toyoda A."/>
            <person name="Minakuchi Y."/>
            <person name="Abe K."/>
            <person name="Yokota A."/>
            <person name="Yabe S."/>
        </authorList>
    </citation>
    <scope>NUCLEOTIDE SEQUENCE [LARGE SCALE GENOMIC DNA]</scope>
    <source>
        <strain evidence="2">Uno16</strain>
    </source>
</reference>
<organism evidence="1 2">
    <name type="scientific">Dictyobacter alpinus</name>
    <dbReference type="NCBI Taxonomy" id="2014873"/>
    <lineage>
        <taxon>Bacteria</taxon>
        <taxon>Bacillati</taxon>
        <taxon>Chloroflexota</taxon>
        <taxon>Ktedonobacteria</taxon>
        <taxon>Ktedonobacterales</taxon>
        <taxon>Dictyobacteraceae</taxon>
        <taxon>Dictyobacter</taxon>
    </lineage>
</organism>
<evidence type="ECO:0000313" key="2">
    <source>
        <dbReference type="Proteomes" id="UP000287171"/>
    </source>
</evidence>
<proteinExistence type="predicted"/>
<keyword evidence="2" id="KW-1185">Reference proteome</keyword>
<dbReference type="AlphaFoldDB" id="A0A402B1E6"/>
<evidence type="ECO:0008006" key="3">
    <source>
        <dbReference type="Google" id="ProtNLM"/>
    </source>
</evidence>
<sequence length="44" mass="5309">MMAVAHSLLVIIYHVLRDKKPYEELGAEYLDHLDTEKTQRYYVR</sequence>
<name>A0A402B1E6_9CHLR</name>